<sequence length="161" mass="19056">MTTKYGMIGLQKSLKIFHKMTMFVSLYLYNFKTEMIMITEWIERIKRKHNCKAHFGNDSFQMKDCIVAPVHLIPEEIYDNQEFDFYVKTKYDVYLLRITNNESKCGIIYPAKLNGIIYIVSNLPISKNNIIESIQKTLNRLEEYGFPNLKNSKCKIAFQME</sequence>
<comment type="caution">
    <text evidence="1">The sequence shown here is derived from an EMBL/GenBank/DDBJ whole genome shotgun (WGS) entry which is preliminary data.</text>
</comment>
<accession>A0AA87NNW5</accession>
<reference evidence="1 2" key="1">
    <citation type="submission" date="2013-04" db="EMBL/GenBank/DDBJ databases">
        <title>The Genome Sequence of Treponema medium ATCC 700293.</title>
        <authorList>
            <consortium name="The Broad Institute Genomics Platform"/>
            <person name="Earl A."/>
            <person name="Ward D."/>
            <person name="Feldgarden M."/>
            <person name="Gevers D."/>
            <person name="Leonetti C."/>
            <person name="Blanton J.M."/>
            <person name="Dewhirst F.E."/>
            <person name="Izard J."/>
            <person name="Walker B."/>
            <person name="Young S."/>
            <person name="Zeng Q."/>
            <person name="Gargeya S."/>
            <person name="Fitzgerald M."/>
            <person name="Haas B."/>
            <person name="Abouelleil A."/>
            <person name="Allen A.W."/>
            <person name="Alvarado L."/>
            <person name="Arachchi H.M."/>
            <person name="Berlin A.M."/>
            <person name="Chapman S.B."/>
            <person name="Gainer-Dewar J."/>
            <person name="Goldberg J."/>
            <person name="Griggs A."/>
            <person name="Gujja S."/>
            <person name="Hansen M."/>
            <person name="Howarth C."/>
            <person name="Imamovic A."/>
            <person name="Ireland A."/>
            <person name="Larimer J."/>
            <person name="McCowan C."/>
            <person name="Murphy C."/>
            <person name="Pearson M."/>
            <person name="Poon T.W."/>
            <person name="Priest M."/>
            <person name="Roberts A."/>
            <person name="Saif S."/>
            <person name="Shea T."/>
            <person name="Sisk P."/>
            <person name="Sykes S."/>
            <person name="Wortman J."/>
            <person name="Nusbaum C."/>
            <person name="Birren B."/>
        </authorList>
    </citation>
    <scope>NUCLEOTIDE SEQUENCE [LARGE SCALE GENOMIC DNA]</scope>
    <source>
        <strain evidence="1 2">ATCC 700293</strain>
    </source>
</reference>
<organism evidence="1 2">
    <name type="scientific">Treponema medium ATCC 700293</name>
    <dbReference type="NCBI Taxonomy" id="1125700"/>
    <lineage>
        <taxon>Bacteria</taxon>
        <taxon>Pseudomonadati</taxon>
        <taxon>Spirochaetota</taxon>
        <taxon>Spirochaetia</taxon>
        <taxon>Spirochaetales</taxon>
        <taxon>Treponemataceae</taxon>
        <taxon>Treponema</taxon>
    </lineage>
</organism>
<proteinExistence type="predicted"/>
<gene>
    <name evidence="1" type="ORF">HMPREF9195_01746</name>
</gene>
<dbReference type="AlphaFoldDB" id="A0AA87NNW5"/>
<dbReference type="EMBL" id="ATFE01000013">
    <property type="protein sequence ID" value="EPF28055.1"/>
    <property type="molecule type" value="Genomic_DNA"/>
</dbReference>
<evidence type="ECO:0000313" key="1">
    <source>
        <dbReference type="EMBL" id="EPF28055.1"/>
    </source>
</evidence>
<dbReference type="Proteomes" id="UP000014634">
    <property type="component" value="Unassembled WGS sequence"/>
</dbReference>
<name>A0AA87NNW5_TREMD</name>
<protein>
    <submittedName>
        <fullName evidence="1">Uncharacterized protein</fullName>
    </submittedName>
</protein>
<evidence type="ECO:0000313" key="2">
    <source>
        <dbReference type="Proteomes" id="UP000014634"/>
    </source>
</evidence>